<evidence type="ECO:0000259" key="2">
    <source>
        <dbReference type="Pfam" id="PF20700"/>
    </source>
</evidence>
<dbReference type="InterPro" id="IPR049012">
    <property type="entry name" value="Mutator_transp_dom"/>
</dbReference>
<proteinExistence type="predicted"/>
<dbReference type="AlphaFoldDB" id="A0A7D9HQC5"/>
<feature type="region of interest" description="Disordered" evidence="1">
    <location>
        <begin position="60"/>
        <end position="89"/>
    </location>
</feature>
<keyword evidence="4" id="KW-1185">Reference proteome</keyword>
<dbReference type="Proteomes" id="UP001152795">
    <property type="component" value="Unassembled WGS sequence"/>
</dbReference>
<dbReference type="OrthoDB" id="5976735at2759"/>
<feature type="domain" description="Mutator-like transposase" evidence="2">
    <location>
        <begin position="91"/>
        <end position="282"/>
    </location>
</feature>
<dbReference type="Pfam" id="PF20700">
    <property type="entry name" value="Mutator"/>
    <property type="match status" value="2"/>
</dbReference>
<feature type="domain" description="Mutator-like transposase" evidence="2">
    <location>
        <begin position="283"/>
        <end position="402"/>
    </location>
</feature>
<evidence type="ECO:0000313" key="4">
    <source>
        <dbReference type="Proteomes" id="UP001152795"/>
    </source>
</evidence>
<name>A0A7D9HQC5_PARCT</name>
<feature type="compositionally biased region" description="Basic and acidic residues" evidence="1">
    <location>
        <begin position="62"/>
        <end position="72"/>
    </location>
</feature>
<accession>A0A7D9HQC5</accession>
<feature type="non-terminal residue" evidence="3">
    <location>
        <position position="510"/>
    </location>
</feature>
<organism evidence="3 4">
    <name type="scientific">Paramuricea clavata</name>
    <name type="common">Red gorgonian</name>
    <name type="synonym">Violescent sea-whip</name>
    <dbReference type="NCBI Taxonomy" id="317549"/>
    <lineage>
        <taxon>Eukaryota</taxon>
        <taxon>Metazoa</taxon>
        <taxon>Cnidaria</taxon>
        <taxon>Anthozoa</taxon>
        <taxon>Octocorallia</taxon>
        <taxon>Malacalcyonacea</taxon>
        <taxon>Plexauridae</taxon>
        <taxon>Paramuricea</taxon>
    </lineage>
</organism>
<comment type="caution">
    <text evidence="3">The sequence shown here is derived from an EMBL/GenBank/DDBJ whole genome shotgun (WGS) entry which is preliminary data.</text>
</comment>
<reference evidence="3" key="1">
    <citation type="submission" date="2020-04" db="EMBL/GenBank/DDBJ databases">
        <authorList>
            <person name="Alioto T."/>
            <person name="Alioto T."/>
            <person name="Gomez Garrido J."/>
        </authorList>
    </citation>
    <scope>NUCLEOTIDE SEQUENCE</scope>
    <source>
        <strain evidence="3">A484AB</strain>
    </source>
</reference>
<gene>
    <name evidence="3" type="ORF">PACLA_8A077870</name>
</gene>
<evidence type="ECO:0000313" key="3">
    <source>
        <dbReference type="EMBL" id="CAB3990222.1"/>
    </source>
</evidence>
<protein>
    <recommendedName>
        <fullName evidence="2">Mutator-like transposase domain-containing protein</fullName>
    </recommendedName>
</protein>
<sequence>MAELNCENDKTSAKCEFLRAKNPKGRFVSSGKFKENLDKVAVMQKGKILNERKRKLAVCNDENERASDDDTSKTTLKRPKRQQQTTSQLVGSRVVDIDTLKKGLSKCLACGKGPLSLDDIKQEKLYGLGSVFYVFCQNCFQLNEVCTSSRHKSGKRGPPCMDANSRVVLGSLHTGMGHTHVNHLLSTMNIPTISHKAYKAREREVGHCVETVAQESCSKITCEEKKNSTCVTPDGFVEMAASYDMGWQKRGKGHNSSTGHGAAMGLATGKVMDYATRCKNCSSVACELWNKAPLSNTRYTVYIGDDDSTTLCQMHQNVPYGVEKWSDITHTKRSLTTRLYNISKHKFNNCSTLSHKVINYLTKCFSYCVAQNKGNPAQLKKSLKQIVPHAFGDHTSCNSSWCKFNDNPTTYRHKDLPHGKDLFGEKLKEVLTELFAEYYTDTVISKLAPCANSQRNESLNSVVGTKNPKTRYYGGSESSDFRVACAIAQVNTGYGYVIQVTEHYLTVITS</sequence>
<dbReference type="EMBL" id="CACRXK020001623">
    <property type="protein sequence ID" value="CAB3990222.1"/>
    <property type="molecule type" value="Genomic_DNA"/>
</dbReference>
<evidence type="ECO:0000256" key="1">
    <source>
        <dbReference type="SAM" id="MobiDB-lite"/>
    </source>
</evidence>